<keyword evidence="1" id="KW-1133">Transmembrane helix</keyword>
<dbReference type="Gene3D" id="3.40.50.1820">
    <property type="entry name" value="alpha/beta hydrolase"/>
    <property type="match status" value="1"/>
</dbReference>
<proteinExistence type="predicted"/>
<dbReference type="Proteomes" id="UP000318594">
    <property type="component" value="Chromosome"/>
</dbReference>
<dbReference type="Pfam" id="PF00756">
    <property type="entry name" value="Esterase"/>
    <property type="match status" value="1"/>
</dbReference>
<dbReference type="InterPro" id="IPR000801">
    <property type="entry name" value="Esterase-like"/>
</dbReference>
<gene>
    <name evidence="2" type="ORF">CacPP4_14020</name>
</gene>
<dbReference type="PANTHER" id="PTHR48098:SF1">
    <property type="entry name" value="DIACYLGLYCEROL ACYLTRANSFERASE_MYCOLYLTRANSFERASE AG85A"/>
    <property type="match status" value="1"/>
</dbReference>
<feature type="transmembrane region" description="Helical" evidence="1">
    <location>
        <begin position="23"/>
        <end position="45"/>
    </location>
</feature>
<evidence type="ECO:0000313" key="3">
    <source>
        <dbReference type="Proteomes" id="UP000318594"/>
    </source>
</evidence>
<dbReference type="InterPro" id="IPR050583">
    <property type="entry name" value="Mycobacterial_A85_antigen"/>
</dbReference>
<dbReference type="InterPro" id="IPR029058">
    <property type="entry name" value="AB_hydrolase_fold"/>
</dbReference>
<keyword evidence="1" id="KW-0812">Transmembrane</keyword>
<feature type="transmembrane region" description="Helical" evidence="1">
    <location>
        <begin position="57"/>
        <end position="79"/>
    </location>
</feature>
<reference evidence="2 3" key="1">
    <citation type="submission" date="2019-06" db="EMBL/GenBank/DDBJ databases">
        <title>Complete genome sequence of Cutibacterium acnes subsp. acnes NBRC 107605.</title>
        <authorList>
            <person name="Miura T."/>
            <person name="Furukawa M."/>
            <person name="Shimamura M."/>
            <person name="Ohyama Y."/>
            <person name="Yamazoe A."/>
            <person name="Kawasaki H."/>
        </authorList>
    </citation>
    <scope>NUCLEOTIDE SEQUENCE [LARGE SCALE GENOMIC DNA]</scope>
    <source>
        <strain evidence="2 3">NBRC 107605</strain>
    </source>
</reference>
<evidence type="ECO:0000313" key="2">
    <source>
        <dbReference type="EMBL" id="BBK84787.1"/>
    </source>
</evidence>
<dbReference type="EMBL" id="AP019723">
    <property type="protein sequence ID" value="BBK84787.1"/>
    <property type="molecule type" value="Genomic_DNA"/>
</dbReference>
<keyword evidence="3" id="KW-1185">Reference proteome</keyword>
<protein>
    <submittedName>
        <fullName evidence="2">Esterase</fullName>
    </submittedName>
</protein>
<keyword evidence="1" id="KW-0472">Membrane</keyword>
<sequence length="393" mass="43797">MTDIAWFAPTGGVMMVSILSHKLCVAVLIAAFALPLAFVVWRAIAGTGSWWRKILRGLGHLVVILLAQALLITGVFLYINREYGFFTSWSDLLGEVQPEAPTHDLVPIRRTKVKDIPISKSNPHPNGQVSAITVPGADAQYARVPVWLPPQYFEKSERRTRFPVLFYIGGVNDTGQRDNKSIDFIGPATELIKGRKVNPFVIVFLPGKIRDGVDSECVDVGPYRHETWIMKIVIPRLESHYRVGHERGSRFIGGWSTGGYCAANLSTKYPRAFNAGFSLGGYYHPMFENPRIANMARPLMANSSVVRRVQERKIERSVRFLSVLNPNDLQSWGPGRVPVVSNGQVGPDGGQFYHVAKGMKQFTFILLTGGGHRVSVYTPYIEQSLQWLGQFGL</sequence>
<name>A0ABM7GYZ8_CUTAC</name>
<accession>A0ABM7GYZ8</accession>
<dbReference type="SUPFAM" id="SSF53474">
    <property type="entry name" value="alpha/beta-Hydrolases"/>
    <property type="match status" value="1"/>
</dbReference>
<organism evidence="2 3">
    <name type="scientific">Cutibacterium acnes subsp. acnes</name>
    <dbReference type="NCBI Taxonomy" id="1734925"/>
    <lineage>
        <taxon>Bacteria</taxon>
        <taxon>Bacillati</taxon>
        <taxon>Actinomycetota</taxon>
        <taxon>Actinomycetes</taxon>
        <taxon>Propionibacteriales</taxon>
        <taxon>Propionibacteriaceae</taxon>
        <taxon>Cutibacterium</taxon>
    </lineage>
</organism>
<dbReference type="PANTHER" id="PTHR48098">
    <property type="entry name" value="ENTEROCHELIN ESTERASE-RELATED"/>
    <property type="match status" value="1"/>
</dbReference>
<evidence type="ECO:0000256" key="1">
    <source>
        <dbReference type="SAM" id="Phobius"/>
    </source>
</evidence>